<reference evidence="1" key="1">
    <citation type="submission" date="2022-04" db="EMBL/GenBank/DDBJ databases">
        <title>Chromosome-scale genome assembly of Holotrichia oblita Faldermann.</title>
        <authorList>
            <person name="Rongchong L."/>
        </authorList>
    </citation>
    <scope>NUCLEOTIDE SEQUENCE</scope>
    <source>
        <strain evidence="1">81SQS9</strain>
    </source>
</reference>
<evidence type="ECO:0000313" key="1">
    <source>
        <dbReference type="EMBL" id="KAI4463250.1"/>
    </source>
</evidence>
<keyword evidence="2" id="KW-1185">Reference proteome</keyword>
<proteinExistence type="predicted"/>
<sequence length="112" mass="12994">MSASKKKKLALALLLLEDEILQDEIDIITAIHNSTRNSASQLFQNRNSEGAFKVLIHRHLLDNEVKFKQYFRVTRQQFSFLLDLVKKDLNVEPCNRVRHPISPPEKLGLTLR</sequence>
<gene>
    <name evidence="1" type="ORF">MML48_4g00000713</name>
</gene>
<protein>
    <submittedName>
        <fullName evidence="1">Uncharacterized protein</fullName>
    </submittedName>
</protein>
<dbReference type="EMBL" id="CM043018">
    <property type="protein sequence ID" value="KAI4463250.1"/>
    <property type="molecule type" value="Genomic_DNA"/>
</dbReference>
<organism evidence="1 2">
    <name type="scientific">Holotrichia oblita</name>
    <name type="common">Chafer beetle</name>
    <dbReference type="NCBI Taxonomy" id="644536"/>
    <lineage>
        <taxon>Eukaryota</taxon>
        <taxon>Metazoa</taxon>
        <taxon>Ecdysozoa</taxon>
        <taxon>Arthropoda</taxon>
        <taxon>Hexapoda</taxon>
        <taxon>Insecta</taxon>
        <taxon>Pterygota</taxon>
        <taxon>Neoptera</taxon>
        <taxon>Endopterygota</taxon>
        <taxon>Coleoptera</taxon>
        <taxon>Polyphaga</taxon>
        <taxon>Scarabaeiformia</taxon>
        <taxon>Scarabaeidae</taxon>
        <taxon>Melolonthinae</taxon>
        <taxon>Holotrichia</taxon>
    </lineage>
</organism>
<accession>A0ACB9T8T4</accession>
<dbReference type="Proteomes" id="UP001056778">
    <property type="component" value="Chromosome 4"/>
</dbReference>
<comment type="caution">
    <text evidence="1">The sequence shown here is derived from an EMBL/GenBank/DDBJ whole genome shotgun (WGS) entry which is preliminary data.</text>
</comment>
<name>A0ACB9T8T4_HOLOL</name>
<evidence type="ECO:0000313" key="2">
    <source>
        <dbReference type="Proteomes" id="UP001056778"/>
    </source>
</evidence>